<sequence length="72" mass="7689">MASNFNQGGSNGEGDDGAHSRPPEWADGLKQLYDSVVEEALPDSFKDLLDRLDAIDPARGKGAARDGRDTSQ</sequence>
<comment type="caution">
    <text evidence="4">The sequence shown here is derived from an EMBL/GenBank/DDBJ whole genome shotgun (WGS) entry which is preliminary data.</text>
</comment>
<feature type="region of interest" description="Disordered" evidence="1">
    <location>
        <begin position="1"/>
        <end position="26"/>
    </location>
</feature>
<dbReference type="Proteomes" id="UP000548685">
    <property type="component" value="Unassembled WGS sequence"/>
</dbReference>
<dbReference type="InterPro" id="IPR041649">
    <property type="entry name" value="NepR"/>
</dbReference>
<dbReference type="RefSeq" id="WP_160760173.1">
    <property type="nucleotide sequence ID" value="NZ_BAAADZ010000002.1"/>
</dbReference>
<evidence type="ECO:0000313" key="3">
    <source>
        <dbReference type="EMBL" id="MBB3774246.1"/>
    </source>
</evidence>
<organism evidence="4 5">
    <name type="scientific">Erythrobacter ramosus</name>
    <dbReference type="NCBI Taxonomy" id="35811"/>
    <lineage>
        <taxon>Bacteria</taxon>
        <taxon>Pseudomonadati</taxon>
        <taxon>Pseudomonadota</taxon>
        <taxon>Alphaproteobacteria</taxon>
        <taxon>Sphingomonadales</taxon>
        <taxon>Erythrobacteraceae</taxon>
        <taxon>Erythrobacter/Porphyrobacter group</taxon>
        <taxon>Erythrobacter</taxon>
    </lineage>
</organism>
<dbReference type="OrthoDB" id="7510396at2"/>
<evidence type="ECO:0000313" key="5">
    <source>
        <dbReference type="Proteomes" id="UP000430021"/>
    </source>
</evidence>
<gene>
    <name evidence="3" type="ORF">FHS52_000189</name>
    <name evidence="4" type="ORF">GRI59_05640</name>
</gene>
<keyword evidence="6" id="KW-1185">Reference proteome</keyword>
<reference evidence="4 5" key="1">
    <citation type="submission" date="2019-12" db="EMBL/GenBank/DDBJ databases">
        <title>Genomic-based taxomic classification of the family Erythrobacteraceae.</title>
        <authorList>
            <person name="Xu L."/>
        </authorList>
    </citation>
    <scope>NUCLEOTIDE SEQUENCE [LARGE SCALE GENOMIC DNA]</scope>
    <source>
        <strain evidence="4 5">JCM 10282</strain>
    </source>
</reference>
<dbReference type="Proteomes" id="UP000430021">
    <property type="component" value="Unassembled WGS sequence"/>
</dbReference>
<feature type="domain" description="Anti-sigma factor NepR" evidence="2">
    <location>
        <begin position="23"/>
        <end position="54"/>
    </location>
</feature>
<dbReference type="Pfam" id="PF18557">
    <property type="entry name" value="NepR"/>
    <property type="match status" value="1"/>
</dbReference>
<protein>
    <recommendedName>
        <fullName evidence="2">Anti-sigma factor NepR domain-containing protein</fullName>
    </recommendedName>
</protein>
<name>A0A6I4UHW5_9SPHN</name>
<evidence type="ECO:0000259" key="2">
    <source>
        <dbReference type="Pfam" id="PF18557"/>
    </source>
</evidence>
<evidence type="ECO:0000313" key="6">
    <source>
        <dbReference type="Proteomes" id="UP000548685"/>
    </source>
</evidence>
<dbReference type="EMBL" id="JACICE010000001">
    <property type="protein sequence ID" value="MBB3774246.1"/>
    <property type="molecule type" value="Genomic_DNA"/>
</dbReference>
<dbReference type="EMBL" id="WTYB01000001">
    <property type="protein sequence ID" value="MXP38096.1"/>
    <property type="molecule type" value="Genomic_DNA"/>
</dbReference>
<accession>A0A6I4UHW5</accession>
<reference evidence="3 6" key="2">
    <citation type="submission" date="2020-08" db="EMBL/GenBank/DDBJ databases">
        <title>Genomic Encyclopedia of Type Strains, Phase IV (KMG-IV): sequencing the most valuable type-strain genomes for metagenomic binning, comparative biology and taxonomic classification.</title>
        <authorList>
            <person name="Goeker M."/>
        </authorList>
    </citation>
    <scope>NUCLEOTIDE SEQUENCE [LARGE SCALE GENOMIC DNA]</scope>
    <source>
        <strain evidence="3 6">DSM 8510</strain>
    </source>
</reference>
<proteinExistence type="predicted"/>
<evidence type="ECO:0000256" key="1">
    <source>
        <dbReference type="SAM" id="MobiDB-lite"/>
    </source>
</evidence>
<dbReference type="AlphaFoldDB" id="A0A6I4UHW5"/>
<evidence type="ECO:0000313" key="4">
    <source>
        <dbReference type="EMBL" id="MXP38096.1"/>
    </source>
</evidence>